<evidence type="ECO:0000256" key="1">
    <source>
        <dbReference type="ARBA" id="ARBA00022801"/>
    </source>
</evidence>
<keyword evidence="1 4" id="KW-0378">Hydrolase</keyword>
<keyword evidence="5" id="KW-1185">Reference proteome</keyword>
<comment type="caution">
    <text evidence="4">The sequence shown here is derived from an EMBL/GenBank/DDBJ whole genome shotgun (WGS) entry which is preliminary data.</text>
</comment>
<dbReference type="CDD" id="cd07572">
    <property type="entry name" value="nit"/>
    <property type="match status" value="1"/>
</dbReference>
<accession>A0ABR0J520</accession>
<dbReference type="SUPFAM" id="SSF56317">
    <property type="entry name" value="Carbon-nitrogen hydrolase"/>
    <property type="match status" value="1"/>
</dbReference>
<name>A0ABR0J520_9EURO</name>
<protein>
    <submittedName>
        <fullName evidence="4">Carbon-nitrogen hydrolase</fullName>
        <ecNumber evidence="4">3.5.1.6</ecNumber>
    </submittedName>
</protein>
<keyword evidence="2" id="KW-0175">Coiled coil</keyword>
<dbReference type="Gene3D" id="3.60.110.10">
    <property type="entry name" value="Carbon-nitrogen hydrolase"/>
    <property type="match status" value="1"/>
</dbReference>
<dbReference type="Proteomes" id="UP001345691">
    <property type="component" value="Unassembled WGS sequence"/>
</dbReference>
<evidence type="ECO:0000313" key="4">
    <source>
        <dbReference type="EMBL" id="KAK5056290.1"/>
    </source>
</evidence>
<dbReference type="EMBL" id="JAVRRF010000018">
    <property type="protein sequence ID" value="KAK5056290.1"/>
    <property type="molecule type" value="Genomic_DNA"/>
</dbReference>
<dbReference type="GO" id="GO:0003837">
    <property type="term" value="F:beta-ureidopropionase activity"/>
    <property type="evidence" value="ECO:0007669"/>
    <property type="project" value="UniProtKB-EC"/>
</dbReference>
<gene>
    <name evidence="4" type="primary">NIT2</name>
    <name evidence="4" type="ORF">LTR69_007831</name>
</gene>
<evidence type="ECO:0000259" key="3">
    <source>
        <dbReference type="PROSITE" id="PS50263"/>
    </source>
</evidence>
<feature type="coiled-coil region" evidence="2">
    <location>
        <begin position="367"/>
        <end position="404"/>
    </location>
</feature>
<dbReference type="PROSITE" id="PS50263">
    <property type="entry name" value="CN_HYDROLASE"/>
    <property type="match status" value="1"/>
</dbReference>
<dbReference type="InterPro" id="IPR045254">
    <property type="entry name" value="Nit1/2_C-N_Hydrolase"/>
</dbReference>
<dbReference type="InterPro" id="IPR003010">
    <property type="entry name" value="C-N_Hydrolase"/>
</dbReference>
<dbReference type="Pfam" id="PF00795">
    <property type="entry name" value="CN_hydrolase"/>
    <property type="match status" value="1"/>
</dbReference>
<feature type="domain" description="CN hydrolase" evidence="3">
    <location>
        <begin position="1"/>
        <end position="264"/>
    </location>
</feature>
<reference evidence="4 5" key="1">
    <citation type="submission" date="2023-08" db="EMBL/GenBank/DDBJ databases">
        <title>Black Yeasts Isolated from many extreme environments.</title>
        <authorList>
            <person name="Coleine C."/>
            <person name="Stajich J.E."/>
            <person name="Selbmann L."/>
        </authorList>
    </citation>
    <scope>NUCLEOTIDE SEQUENCE [LARGE SCALE GENOMIC DNA]</scope>
    <source>
        <strain evidence="4 5">CCFEE 6328</strain>
    </source>
</reference>
<dbReference type="PANTHER" id="PTHR23088">
    <property type="entry name" value="NITRILASE-RELATED"/>
    <property type="match status" value="1"/>
</dbReference>
<dbReference type="PANTHER" id="PTHR23088:SF27">
    <property type="entry name" value="DEAMINATED GLUTATHIONE AMIDASE"/>
    <property type="match status" value="1"/>
</dbReference>
<evidence type="ECO:0000313" key="5">
    <source>
        <dbReference type="Proteomes" id="UP001345691"/>
    </source>
</evidence>
<proteinExistence type="predicted"/>
<dbReference type="InterPro" id="IPR036526">
    <property type="entry name" value="C-N_Hydrolase_sf"/>
</dbReference>
<dbReference type="EC" id="3.5.1.6" evidence="4"/>
<sequence>MVLAAVGQICSTASMAHNLAQCQKLVSKAVAAGAKALFLPEASDYIASSATESVSLCQDASKSPFVRGLQQAARENSLPINVGIHEPTEPPSKRIRNTLIWIDKEGDIVHRYQKLHVFDIDLRPDGPRLKESDSTEPGHEIEPPYPSALGKIGSLICFDLRFPEPALRLRRLGAEVLVYPSAFTVPTGKLHWEILLRARAIESQSWVIAAAQCGRHNEKRVSYGDAIVMTPNGQVAGRLDHVDNIENEKENGREPDLFTVDIDLESVKTVRKGIPLLRRTDVYPEIFPENILNLLREEFFEHRRAEIKKVHKYTKNLDLCDCEIVANQIIRDDKLVDEKGRDMVWPTKSLDWERDIVVAGAKVETAIELAEDLARKAERGRRKAENAGREAEEAVKEMRQILQKDFTA</sequence>
<organism evidence="4 5">
    <name type="scientific">Exophiala sideris</name>
    <dbReference type="NCBI Taxonomy" id="1016849"/>
    <lineage>
        <taxon>Eukaryota</taxon>
        <taxon>Fungi</taxon>
        <taxon>Dikarya</taxon>
        <taxon>Ascomycota</taxon>
        <taxon>Pezizomycotina</taxon>
        <taxon>Eurotiomycetes</taxon>
        <taxon>Chaetothyriomycetidae</taxon>
        <taxon>Chaetothyriales</taxon>
        <taxon>Herpotrichiellaceae</taxon>
        <taxon>Exophiala</taxon>
    </lineage>
</organism>
<evidence type="ECO:0000256" key="2">
    <source>
        <dbReference type="SAM" id="Coils"/>
    </source>
</evidence>